<keyword evidence="3 6" id="KW-0812">Transmembrane</keyword>
<evidence type="ECO:0000256" key="1">
    <source>
        <dbReference type="ARBA" id="ARBA00004141"/>
    </source>
</evidence>
<evidence type="ECO:0000313" key="8">
    <source>
        <dbReference type="EMBL" id="MBM6576100.1"/>
    </source>
</evidence>
<feature type="domain" description="EamA" evidence="7">
    <location>
        <begin position="129"/>
        <end position="258"/>
    </location>
</feature>
<evidence type="ECO:0000256" key="3">
    <source>
        <dbReference type="ARBA" id="ARBA00022692"/>
    </source>
</evidence>
<comment type="similarity">
    <text evidence="2">Belongs to the drug/metabolite transporter (DMT) superfamily. 10 TMS drug/metabolite exporter (DME) (TC 2.A.7.3) family.</text>
</comment>
<feature type="transmembrane region" description="Helical" evidence="6">
    <location>
        <begin position="129"/>
        <end position="148"/>
    </location>
</feature>
<dbReference type="InterPro" id="IPR000620">
    <property type="entry name" value="EamA_dom"/>
</dbReference>
<protein>
    <submittedName>
        <fullName evidence="8">DMT family transporter</fullName>
    </submittedName>
</protein>
<evidence type="ECO:0000259" key="7">
    <source>
        <dbReference type="Pfam" id="PF00892"/>
    </source>
</evidence>
<feature type="transmembrane region" description="Helical" evidence="6">
    <location>
        <begin position="105"/>
        <end position="123"/>
    </location>
</feature>
<feature type="transmembrane region" description="Helical" evidence="6">
    <location>
        <begin position="55"/>
        <end position="74"/>
    </location>
</feature>
<dbReference type="PANTHER" id="PTHR22911:SF6">
    <property type="entry name" value="SOLUTE CARRIER FAMILY 35 MEMBER G1"/>
    <property type="match status" value="1"/>
</dbReference>
<evidence type="ECO:0000256" key="4">
    <source>
        <dbReference type="ARBA" id="ARBA00022989"/>
    </source>
</evidence>
<keyword evidence="5 6" id="KW-0472">Membrane</keyword>
<sequence>MNACIKLGEVHGAKLGELLFFRQAGAAVLVTAVIASGPGLASIRTQRIGAHIRRAVVGLTGMVFVFSAIMTLPLAEATTLSFSTPIFATILGAIVLGEPTGWRRWAAVLTGFVGVVIVARPGGHALPPIGIAYGLIAAVTTATVFILLRQIGRTERAQTTVWWFSVLSLVPLSIVYAMTAQAHDATGWAILAATGLFGGAAQLAMTASLRYGSVSLVVPMDYSSLLWATVLGWWLFGTLPGDTTWIGAPIIVASGLYIVWREHLRRREITEAAISPE</sequence>
<dbReference type="PANTHER" id="PTHR22911">
    <property type="entry name" value="ACYL-MALONYL CONDENSING ENZYME-RELATED"/>
    <property type="match status" value="1"/>
</dbReference>
<feature type="transmembrane region" description="Helical" evidence="6">
    <location>
        <begin position="80"/>
        <end position="98"/>
    </location>
</feature>
<gene>
    <name evidence="8" type="ORF">ILT43_06915</name>
</gene>
<reference evidence="8 9" key="1">
    <citation type="submission" date="2020-12" db="EMBL/GenBank/DDBJ databases">
        <title>Sphingomonas sp.</title>
        <authorList>
            <person name="Kim M.K."/>
        </authorList>
    </citation>
    <scope>NUCLEOTIDE SEQUENCE [LARGE SCALE GENOMIC DNA]</scope>
    <source>
        <strain evidence="8 9">BT552</strain>
    </source>
</reference>
<dbReference type="EMBL" id="JAFEMC010000002">
    <property type="protein sequence ID" value="MBM6576100.1"/>
    <property type="molecule type" value="Genomic_DNA"/>
</dbReference>
<name>A0ABS2D5A5_9SPHN</name>
<dbReference type="SUPFAM" id="SSF103481">
    <property type="entry name" value="Multidrug resistance efflux transporter EmrE"/>
    <property type="match status" value="2"/>
</dbReference>
<evidence type="ECO:0000313" key="9">
    <source>
        <dbReference type="Proteomes" id="UP000763641"/>
    </source>
</evidence>
<dbReference type="Proteomes" id="UP000763641">
    <property type="component" value="Unassembled WGS sequence"/>
</dbReference>
<feature type="transmembrane region" description="Helical" evidence="6">
    <location>
        <begin position="20"/>
        <end position="43"/>
    </location>
</feature>
<feature type="transmembrane region" description="Helical" evidence="6">
    <location>
        <begin position="243"/>
        <end position="260"/>
    </location>
</feature>
<evidence type="ECO:0000256" key="2">
    <source>
        <dbReference type="ARBA" id="ARBA00009853"/>
    </source>
</evidence>
<comment type="caution">
    <text evidence="8">The sequence shown here is derived from an EMBL/GenBank/DDBJ whole genome shotgun (WGS) entry which is preliminary data.</text>
</comment>
<feature type="transmembrane region" description="Helical" evidence="6">
    <location>
        <begin position="160"/>
        <end position="179"/>
    </location>
</feature>
<feature type="transmembrane region" description="Helical" evidence="6">
    <location>
        <begin position="216"/>
        <end position="237"/>
    </location>
</feature>
<proteinExistence type="inferred from homology"/>
<dbReference type="Gene3D" id="1.10.3730.20">
    <property type="match status" value="1"/>
</dbReference>
<evidence type="ECO:0000256" key="6">
    <source>
        <dbReference type="SAM" id="Phobius"/>
    </source>
</evidence>
<evidence type="ECO:0000256" key="5">
    <source>
        <dbReference type="ARBA" id="ARBA00023136"/>
    </source>
</evidence>
<keyword evidence="9" id="KW-1185">Reference proteome</keyword>
<keyword evidence="4 6" id="KW-1133">Transmembrane helix</keyword>
<dbReference type="Pfam" id="PF00892">
    <property type="entry name" value="EamA"/>
    <property type="match status" value="2"/>
</dbReference>
<dbReference type="InterPro" id="IPR037185">
    <property type="entry name" value="EmrE-like"/>
</dbReference>
<feature type="domain" description="EamA" evidence="7">
    <location>
        <begin position="18"/>
        <end position="119"/>
    </location>
</feature>
<organism evidence="8 9">
    <name type="scientific">Sphingomonas longa</name>
    <dbReference type="NCBI Taxonomy" id="2778730"/>
    <lineage>
        <taxon>Bacteria</taxon>
        <taxon>Pseudomonadati</taxon>
        <taxon>Pseudomonadota</taxon>
        <taxon>Alphaproteobacteria</taxon>
        <taxon>Sphingomonadales</taxon>
        <taxon>Sphingomonadaceae</taxon>
        <taxon>Sphingomonas</taxon>
    </lineage>
</organism>
<accession>A0ABS2D5A5</accession>
<feature type="transmembrane region" description="Helical" evidence="6">
    <location>
        <begin position="185"/>
        <end position="204"/>
    </location>
</feature>
<comment type="subcellular location">
    <subcellularLocation>
        <location evidence="1">Membrane</location>
        <topology evidence="1">Multi-pass membrane protein</topology>
    </subcellularLocation>
</comment>